<dbReference type="InterPro" id="IPR001279">
    <property type="entry name" value="Metallo-B-lactamas"/>
</dbReference>
<dbReference type="PANTHER" id="PTHR30619">
    <property type="entry name" value="DNA INTERNALIZATION/COMPETENCE PROTEIN COMEC/REC2"/>
    <property type="match status" value="1"/>
</dbReference>
<organism evidence="8 9">
    <name type="scientific">Oceanimonas smirnovii</name>
    <dbReference type="NCBI Taxonomy" id="264574"/>
    <lineage>
        <taxon>Bacteria</taxon>
        <taxon>Pseudomonadati</taxon>
        <taxon>Pseudomonadota</taxon>
        <taxon>Gammaproteobacteria</taxon>
        <taxon>Aeromonadales</taxon>
        <taxon>Aeromonadaceae</taxon>
        <taxon>Oceanimonas</taxon>
    </lineage>
</organism>
<evidence type="ECO:0000256" key="3">
    <source>
        <dbReference type="ARBA" id="ARBA00022692"/>
    </source>
</evidence>
<dbReference type="EMBL" id="JBGFTR010000001">
    <property type="protein sequence ID" value="MFH7563883.1"/>
    <property type="molecule type" value="Genomic_DNA"/>
</dbReference>
<feature type="transmembrane region" description="Helical" evidence="6">
    <location>
        <begin position="430"/>
        <end position="450"/>
    </location>
</feature>
<feature type="transmembrane region" description="Helical" evidence="6">
    <location>
        <begin position="345"/>
        <end position="365"/>
    </location>
</feature>
<dbReference type="Gene3D" id="3.60.15.10">
    <property type="entry name" value="Ribonuclease Z/Hydroxyacylglutathione hydrolase-like"/>
    <property type="match status" value="1"/>
</dbReference>
<gene>
    <name evidence="8" type="ORF">AB9R89_00875</name>
</gene>
<feature type="domain" description="Metallo-beta-lactamase" evidence="7">
    <location>
        <begin position="483"/>
        <end position="655"/>
    </location>
</feature>
<feature type="transmembrane region" description="Helical" evidence="6">
    <location>
        <begin position="225"/>
        <end position="244"/>
    </location>
</feature>
<evidence type="ECO:0000256" key="6">
    <source>
        <dbReference type="SAM" id="Phobius"/>
    </source>
</evidence>
<accession>A0ABW7NXJ6</accession>
<dbReference type="Pfam" id="PF03772">
    <property type="entry name" value="Competence"/>
    <property type="match status" value="1"/>
</dbReference>
<protein>
    <submittedName>
        <fullName evidence="8">DNA internalization-related competence protein ComEC/Rec2</fullName>
    </submittedName>
</protein>
<feature type="transmembrane region" description="Helical" evidence="6">
    <location>
        <begin position="277"/>
        <end position="294"/>
    </location>
</feature>
<feature type="transmembrane region" description="Helical" evidence="6">
    <location>
        <begin position="371"/>
        <end position="395"/>
    </location>
</feature>
<keyword evidence="9" id="KW-1185">Reference proteome</keyword>
<dbReference type="SUPFAM" id="SSF56281">
    <property type="entry name" value="Metallo-hydrolase/oxidoreductase"/>
    <property type="match status" value="1"/>
</dbReference>
<feature type="transmembrane region" description="Helical" evidence="6">
    <location>
        <begin position="250"/>
        <end position="270"/>
    </location>
</feature>
<dbReference type="InterPro" id="IPR004477">
    <property type="entry name" value="ComEC_N"/>
</dbReference>
<evidence type="ECO:0000313" key="8">
    <source>
        <dbReference type="EMBL" id="MFH7563883.1"/>
    </source>
</evidence>
<evidence type="ECO:0000313" key="9">
    <source>
        <dbReference type="Proteomes" id="UP001610706"/>
    </source>
</evidence>
<name>A0ABW7NXJ6_9GAMM</name>
<dbReference type="PROSITE" id="PS51257">
    <property type="entry name" value="PROKAR_LIPOPROTEIN"/>
    <property type="match status" value="1"/>
</dbReference>
<dbReference type="SMART" id="SM00849">
    <property type="entry name" value="Lactamase_B"/>
    <property type="match status" value="1"/>
</dbReference>
<dbReference type="InterPro" id="IPR025405">
    <property type="entry name" value="DUF4131"/>
</dbReference>
<evidence type="ECO:0000256" key="1">
    <source>
        <dbReference type="ARBA" id="ARBA00004651"/>
    </source>
</evidence>
<dbReference type="InterPro" id="IPR035681">
    <property type="entry name" value="ComA-like_MBL"/>
</dbReference>
<dbReference type="Pfam" id="PF00753">
    <property type="entry name" value="Lactamase_B"/>
    <property type="match status" value="1"/>
</dbReference>
<keyword evidence="3 6" id="KW-0812">Transmembrane</keyword>
<comment type="subcellular location">
    <subcellularLocation>
        <location evidence="1">Cell membrane</location>
        <topology evidence="1">Multi-pass membrane protein</topology>
    </subcellularLocation>
</comment>
<dbReference type="NCBIfam" id="TIGR00361">
    <property type="entry name" value="ComEC_Rec2"/>
    <property type="match status" value="1"/>
</dbReference>
<comment type="caution">
    <text evidence="8">The sequence shown here is derived from an EMBL/GenBank/DDBJ whole genome shotgun (WGS) entry which is preliminary data.</text>
</comment>
<sequence length="732" mass="80186">MDKRLFFFCAGIASCLWWPWLPARELWIPLAILSVAGGQTRPAAAAFMLGVVWVLCFSHWQLSWLQTTDAMGRSQIMTARVLEVQPRQDGVSRLIVGLTHLQGQALSPRPRVLLSWYGENPSPQPGDRFSAITQLSPPHSLLNPGSFNSARWLLGQGITARGYITGTLAISPARTGLRQQLLHRFNLSTHSLASQAWLRALSFGERSGLTSDDWTMLRALGVSHLFAISGLHIGLVAGLGWLAGRLTGHYTTGLVAALLLAAGYAWLAGFGVATQRALLMLALWLGLLWWGRFWSGRRILLSTMALLLAVNPWLVLNLGFWMSVLAVAALLALAGGRRSLWRLQLGLGLLLLPLVMLLFGGVSSLSVPVNLILIPLFSLLLIPLLLVACCLLLLWPPLAAPVFSLLNSLFTPLMSALHWLAAYLSPWAELSAFAQGMILLLMLLSLALLLPAGRWLALPLVWLAGLLLWPGPSWQVRVLDVGQGLSVLVTQGERALLYDTGNRFPSGFNMADGVILPLLARLGISKLDYLIISHEDSDHSANRHYLASRLPVAKRWGAWPHGMPCRAGQLRQWGRLQLEMHWPVSPSGHRNNDSCVLRITDGRLAVLLTGDIERRAEQVLISRKTRLQAQLLLSPHHGSGSSSSAALIEAVSPAWVVHTAGFGNRWGFPAEEVQARYQAAGVHQLITGQDGMIHFAASGDQWRRVGQGRPGPWYQQLAAWRETGRNAVGPLE</sequence>
<keyword evidence="4 6" id="KW-1133">Transmembrane helix</keyword>
<evidence type="ECO:0000256" key="4">
    <source>
        <dbReference type="ARBA" id="ARBA00022989"/>
    </source>
</evidence>
<keyword evidence="2" id="KW-1003">Cell membrane</keyword>
<dbReference type="NCBIfam" id="TIGR00360">
    <property type="entry name" value="ComEC_N-term"/>
    <property type="match status" value="1"/>
</dbReference>
<feature type="transmembrane region" description="Helical" evidence="6">
    <location>
        <begin position="314"/>
        <end position="333"/>
    </location>
</feature>
<keyword evidence="5 6" id="KW-0472">Membrane</keyword>
<feature type="transmembrane region" description="Helical" evidence="6">
    <location>
        <begin position="5"/>
        <end position="23"/>
    </location>
</feature>
<dbReference type="InterPro" id="IPR004797">
    <property type="entry name" value="Competence_ComEC/Rec2"/>
</dbReference>
<dbReference type="Pfam" id="PF13567">
    <property type="entry name" value="DUF4131"/>
    <property type="match status" value="1"/>
</dbReference>
<dbReference type="CDD" id="cd07731">
    <property type="entry name" value="ComA-like_MBL-fold"/>
    <property type="match status" value="1"/>
</dbReference>
<dbReference type="PANTHER" id="PTHR30619:SF1">
    <property type="entry name" value="RECOMBINATION PROTEIN 2"/>
    <property type="match status" value="1"/>
</dbReference>
<feature type="transmembrane region" description="Helical" evidence="6">
    <location>
        <begin position="455"/>
        <end position="471"/>
    </location>
</feature>
<dbReference type="RefSeq" id="WP_395544710.1">
    <property type="nucleotide sequence ID" value="NZ_CP166302.1"/>
</dbReference>
<dbReference type="InterPro" id="IPR036866">
    <property type="entry name" value="RibonucZ/Hydroxyglut_hydro"/>
</dbReference>
<feature type="transmembrane region" description="Helical" evidence="6">
    <location>
        <begin position="43"/>
        <end position="65"/>
    </location>
</feature>
<feature type="transmembrane region" description="Helical" evidence="6">
    <location>
        <begin position="402"/>
        <end position="424"/>
    </location>
</feature>
<evidence type="ECO:0000256" key="5">
    <source>
        <dbReference type="ARBA" id="ARBA00023136"/>
    </source>
</evidence>
<evidence type="ECO:0000259" key="7">
    <source>
        <dbReference type="SMART" id="SM00849"/>
    </source>
</evidence>
<reference evidence="8 9" key="1">
    <citation type="submission" date="2024-08" db="EMBL/GenBank/DDBJ databases">
        <title>Oceanimonas smirnovii Genome sequencing and assembly.</title>
        <authorList>
            <person name="Tang B."/>
        </authorList>
    </citation>
    <scope>NUCLEOTIDE SEQUENCE [LARGE SCALE GENOMIC DNA]</scope>
    <source>
        <strain evidence="8 9">OS2020-119</strain>
    </source>
</reference>
<dbReference type="InterPro" id="IPR052159">
    <property type="entry name" value="Competence_DNA_uptake"/>
</dbReference>
<proteinExistence type="predicted"/>
<evidence type="ECO:0000256" key="2">
    <source>
        <dbReference type="ARBA" id="ARBA00022475"/>
    </source>
</evidence>
<dbReference type="Proteomes" id="UP001610706">
    <property type="component" value="Unassembled WGS sequence"/>
</dbReference>